<name>A0ABD3P4M4_9STRA</name>
<keyword evidence="1" id="KW-0812">Transmembrane</keyword>
<accession>A0ABD3P4M4</accession>
<keyword evidence="1" id="KW-0472">Membrane</keyword>
<feature type="transmembrane region" description="Helical" evidence="1">
    <location>
        <begin position="226"/>
        <end position="248"/>
    </location>
</feature>
<sequence length="285" mass="31304">MNAKSSTLLAVIAVAIFSSTQAYQIAFSTATVARCGRSSQSLYSLKISSSSFFGIGATRRSLQLAPSNSLHLSSAPNSDNTVDVEIQSAKSRVANESDSAPSSTSLLQTIDKLGMKLKPWALAAHEKSIQIRSSRVGNSVNGNDGSRDQGSMFKSIFYAMKSNFLWMLYIFYRGYRGFFVILPAVFREVFRQLEESNVVVDAFDEVNTKEVSSSSQHQSMRLRTRITVSVLSGILTLSYVISGAFRVLGKFIKTFTSTTSVEESLHAAADEVELNEDKLRKNKGR</sequence>
<evidence type="ECO:0000256" key="1">
    <source>
        <dbReference type="SAM" id="Phobius"/>
    </source>
</evidence>
<evidence type="ECO:0000256" key="2">
    <source>
        <dbReference type="SAM" id="SignalP"/>
    </source>
</evidence>
<protein>
    <submittedName>
        <fullName evidence="3">Uncharacterized protein</fullName>
    </submittedName>
</protein>
<keyword evidence="2" id="KW-0732">Signal</keyword>
<organism evidence="3 4">
    <name type="scientific">Cyclotella cryptica</name>
    <dbReference type="NCBI Taxonomy" id="29204"/>
    <lineage>
        <taxon>Eukaryota</taxon>
        <taxon>Sar</taxon>
        <taxon>Stramenopiles</taxon>
        <taxon>Ochrophyta</taxon>
        <taxon>Bacillariophyta</taxon>
        <taxon>Coscinodiscophyceae</taxon>
        <taxon>Thalassiosirophycidae</taxon>
        <taxon>Stephanodiscales</taxon>
        <taxon>Stephanodiscaceae</taxon>
        <taxon>Cyclotella</taxon>
    </lineage>
</organism>
<evidence type="ECO:0000313" key="3">
    <source>
        <dbReference type="EMBL" id="KAL3782386.1"/>
    </source>
</evidence>
<proteinExistence type="predicted"/>
<feature type="transmembrane region" description="Helical" evidence="1">
    <location>
        <begin position="164"/>
        <end position="186"/>
    </location>
</feature>
<evidence type="ECO:0000313" key="4">
    <source>
        <dbReference type="Proteomes" id="UP001516023"/>
    </source>
</evidence>
<feature type="chain" id="PRO_5044831819" evidence="2">
    <location>
        <begin position="23"/>
        <end position="285"/>
    </location>
</feature>
<comment type="caution">
    <text evidence="3">The sequence shown here is derived from an EMBL/GenBank/DDBJ whole genome shotgun (WGS) entry which is preliminary data.</text>
</comment>
<dbReference type="EMBL" id="JABMIG020000287">
    <property type="protein sequence ID" value="KAL3782386.1"/>
    <property type="molecule type" value="Genomic_DNA"/>
</dbReference>
<dbReference type="Proteomes" id="UP001516023">
    <property type="component" value="Unassembled WGS sequence"/>
</dbReference>
<feature type="signal peptide" evidence="2">
    <location>
        <begin position="1"/>
        <end position="22"/>
    </location>
</feature>
<reference evidence="3 4" key="1">
    <citation type="journal article" date="2020" name="G3 (Bethesda)">
        <title>Improved Reference Genome for Cyclotella cryptica CCMP332, a Model for Cell Wall Morphogenesis, Salinity Adaptation, and Lipid Production in Diatoms (Bacillariophyta).</title>
        <authorList>
            <person name="Roberts W.R."/>
            <person name="Downey K.M."/>
            <person name="Ruck E.C."/>
            <person name="Traller J.C."/>
            <person name="Alverson A.J."/>
        </authorList>
    </citation>
    <scope>NUCLEOTIDE SEQUENCE [LARGE SCALE GENOMIC DNA]</scope>
    <source>
        <strain evidence="3 4">CCMP332</strain>
    </source>
</reference>
<keyword evidence="1" id="KW-1133">Transmembrane helix</keyword>
<dbReference type="AlphaFoldDB" id="A0ABD3P4M4"/>
<gene>
    <name evidence="3" type="ORF">HJC23_005434</name>
</gene>
<keyword evidence="4" id="KW-1185">Reference proteome</keyword>